<dbReference type="InterPro" id="IPR046960">
    <property type="entry name" value="PPR_At4g14850-like_plant"/>
</dbReference>
<dbReference type="Gramene" id="KRH38302">
    <property type="protein sequence ID" value="KRH38302"/>
    <property type="gene ID" value="GLYMA_09G126100"/>
</dbReference>
<dbReference type="Pfam" id="PF14432">
    <property type="entry name" value="DYW_deaminase"/>
    <property type="match status" value="1"/>
</dbReference>
<dbReference type="GO" id="GO:0003723">
    <property type="term" value="F:RNA binding"/>
    <property type="evidence" value="ECO:0000318"/>
    <property type="project" value="GO_Central"/>
</dbReference>
<reference evidence="5 6" key="1">
    <citation type="journal article" date="2010" name="Nature">
        <title>Genome sequence of the palaeopolyploid soybean.</title>
        <authorList>
            <person name="Schmutz J."/>
            <person name="Cannon S.B."/>
            <person name="Schlueter J."/>
            <person name="Ma J."/>
            <person name="Mitros T."/>
            <person name="Nelson W."/>
            <person name="Hyten D.L."/>
            <person name="Song Q."/>
            <person name="Thelen J.J."/>
            <person name="Cheng J."/>
            <person name="Xu D."/>
            <person name="Hellsten U."/>
            <person name="May G.D."/>
            <person name="Yu Y."/>
            <person name="Sakurai T."/>
            <person name="Umezawa T."/>
            <person name="Bhattacharyya M.K."/>
            <person name="Sandhu D."/>
            <person name="Valliyodan B."/>
            <person name="Lindquist E."/>
            <person name="Peto M."/>
            <person name="Grant D."/>
            <person name="Shu S."/>
            <person name="Goodstein D."/>
            <person name="Barry K."/>
            <person name="Futrell-Griggs M."/>
            <person name="Abernathy B."/>
            <person name="Du J."/>
            <person name="Tian Z."/>
            <person name="Zhu L."/>
            <person name="Gill N."/>
            <person name="Joshi T."/>
            <person name="Libault M."/>
            <person name="Sethuraman A."/>
            <person name="Zhang X.-C."/>
            <person name="Shinozaki K."/>
            <person name="Nguyen H.T."/>
            <person name="Wing R.A."/>
            <person name="Cregan P."/>
            <person name="Specht J."/>
            <person name="Grimwood J."/>
            <person name="Rokhsar D."/>
            <person name="Stacey G."/>
            <person name="Shoemaker R.C."/>
            <person name="Jackson S.A."/>
        </authorList>
    </citation>
    <scope>NUCLEOTIDE SEQUENCE [LARGE SCALE GENOMIC DNA]</scope>
    <source>
        <strain evidence="6">cv. Williams 82</strain>
        <tissue evidence="5">Callus</tissue>
    </source>
</reference>
<comment type="similarity">
    <text evidence="1">Belongs to the PPR family. PCMP-H subfamily.</text>
</comment>
<dbReference type="SMR" id="A0A0R0I7N2"/>
<organism evidence="5">
    <name type="scientific">Glycine max</name>
    <name type="common">Soybean</name>
    <name type="synonym">Glycine hispida</name>
    <dbReference type="NCBI Taxonomy" id="3847"/>
    <lineage>
        <taxon>Eukaryota</taxon>
        <taxon>Viridiplantae</taxon>
        <taxon>Streptophyta</taxon>
        <taxon>Embryophyta</taxon>
        <taxon>Tracheophyta</taxon>
        <taxon>Spermatophyta</taxon>
        <taxon>Magnoliopsida</taxon>
        <taxon>eudicotyledons</taxon>
        <taxon>Gunneridae</taxon>
        <taxon>Pentapetalae</taxon>
        <taxon>rosids</taxon>
        <taxon>fabids</taxon>
        <taxon>Fabales</taxon>
        <taxon>Fabaceae</taxon>
        <taxon>Papilionoideae</taxon>
        <taxon>50 kb inversion clade</taxon>
        <taxon>NPAAA clade</taxon>
        <taxon>indigoferoid/millettioid clade</taxon>
        <taxon>Phaseoleae</taxon>
        <taxon>Glycine</taxon>
        <taxon>Glycine subgen. Soja</taxon>
    </lineage>
</organism>
<evidence type="ECO:0000259" key="4">
    <source>
        <dbReference type="Pfam" id="PF14432"/>
    </source>
</evidence>
<dbReference type="InterPro" id="IPR032867">
    <property type="entry name" value="DYW_dom"/>
</dbReference>
<dbReference type="OMA" id="MERLMIR"/>
<accession>A0A0R0I7N2</accession>
<evidence type="ECO:0000256" key="3">
    <source>
        <dbReference type="PROSITE-ProRule" id="PRU00708"/>
    </source>
</evidence>
<evidence type="ECO:0000313" key="7">
    <source>
        <dbReference type="Proteomes" id="UP000008827"/>
    </source>
</evidence>
<dbReference type="Proteomes" id="UP000008827">
    <property type="component" value="Chromosome 9"/>
</dbReference>
<feature type="domain" description="DYW" evidence="4">
    <location>
        <begin position="259"/>
        <end position="338"/>
    </location>
</feature>
<evidence type="ECO:0000313" key="6">
    <source>
        <dbReference type="EnsemblPlants" id="KRH38302"/>
    </source>
</evidence>
<evidence type="ECO:0000256" key="2">
    <source>
        <dbReference type="ARBA" id="ARBA00022737"/>
    </source>
</evidence>
<dbReference type="PROSITE" id="PS51375">
    <property type="entry name" value="PPR"/>
    <property type="match status" value="1"/>
</dbReference>
<dbReference type="AlphaFoldDB" id="A0A0R0I7N2"/>
<dbReference type="Pfam" id="PF20430">
    <property type="entry name" value="Eplus_motif"/>
    <property type="match status" value="1"/>
</dbReference>
<gene>
    <name evidence="5" type="ORF">GLYMA_09G126100</name>
</gene>
<dbReference type="EMBL" id="CM000842">
    <property type="protein sequence ID" value="KRH38302.1"/>
    <property type="molecule type" value="Genomic_DNA"/>
</dbReference>
<dbReference type="PANTHER" id="PTHR47926">
    <property type="entry name" value="PENTATRICOPEPTIDE REPEAT-CONTAINING PROTEIN"/>
    <property type="match status" value="1"/>
</dbReference>
<dbReference type="InterPro" id="IPR046849">
    <property type="entry name" value="E2_motif"/>
</dbReference>
<dbReference type="EnsemblPlants" id="KRH38302">
    <property type="protein sequence ID" value="KRH38302"/>
    <property type="gene ID" value="GLYMA_09G126100"/>
</dbReference>
<dbReference type="InParanoid" id="A0A0R0I7N2"/>
<dbReference type="Gene3D" id="1.25.40.10">
    <property type="entry name" value="Tetratricopeptide repeat domain"/>
    <property type="match status" value="1"/>
</dbReference>
<dbReference type="GO" id="GO:0009451">
    <property type="term" value="P:RNA modification"/>
    <property type="evidence" value="ECO:0000318"/>
    <property type="project" value="GO_Central"/>
</dbReference>
<reference evidence="6" key="2">
    <citation type="submission" date="2018-02" db="UniProtKB">
        <authorList>
            <consortium name="EnsemblPlants"/>
        </authorList>
    </citation>
    <scope>IDENTIFICATION</scope>
    <source>
        <strain evidence="6">Williams 82</strain>
    </source>
</reference>
<protein>
    <recommendedName>
        <fullName evidence="4">DYW domain-containing protein</fullName>
    </recommendedName>
</protein>
<proteinExistence type="inferred from homology"/>
<dbReference type="Pfam" id="PF01535">
    <property type="entry name" value="PPR"/>
    <property type="match status" value="3"/>
</dbReference>
<name>A0A0R0I7N2_SOYBN</name>
<keyword evidence="2" id="KW-0677">Repeat</keyword>
<dbReference type="GO" id="GO:0008270">
    <property type="term" value="F:zinc ion binding"/>
    <property type="evidence" value="ECO:0007669"/>
    <property type="project" value="InterPro"/>
</dbReference>
<evidence type="ECO:0000256" key="1">
    <source>
        <dbReference type="ARBA" id="ARBA00006643"/>
    </source>
</evidence>
<dbReference type="NCBIfam" id="TIGR00756">
    <property type="entry name" value="PPR"/>
    <property type="match status" value="2"/>
</dbReference>
<reference evidence="5" key="3">
    <citation type="submission" date="2018-07" db="EMBL/GenBank/DDBJ databases">
        <title>WGS assembly of Glycine max.</title>
        <authorList>
            <person name="Schmutz J."/>
            <person name="Cannon S."/>
            <person name="Schlueter J."/>
            <person name="Ma J."/>
            <person name="Mitros T."/>
            <person name="Nelson W."/>
            <person name="Hyten D."/>
            <person name="Song Q."/>
            <person name="Thelen J."/>
            <person name="Cheng J."/>
            <person name="Xu D."/>
            <person name="Hellsten U."/>
            <person name="May G."/>
            <person name="Yu Y."/>
            <person name="Sakurai T."/>
            <person name="Umezawa T."/>
            <person name="Bhattacharyya M."/>
            <person name="Sandhu D."/>
            <person name="Valliyodan B."/>
            <person name="Lindquist E."/>
            <person name="Peto M."/>
            <person name="Grant D."/>
            <person name="Shu S."/>
            <person name="Goodstein D."/>
            <person name="Barry K."/>
            <person name="Futrell-Griggs M."/>
            <person name="Abernathy B."/>
            <person name="Du J."/>
            <person name="Tian Z."/>
            <person name="Zhu L."/>
            <person name="Gill N."/>
            <person name="Joshi T."/>
            <person name="Libault M."/>
            <person name="Sethuraman A."/>
            <person name="Zhang X."/>
            <person name="Shinozaki K."/>
            <person name="Nguyen H."/>
            <person name="Wing R."/>
            <person name="Cregan P."/>
            <person name="Specht J."/>
            <person name="Grimwood J."/>
            <person name="Rokhsar D."/>
            <person name="Stacey G."/>
            <person name="Shoemaker R."/>
            <person name="Jackson S."/>
        </authorList>
    </citation>
    <scope>NUCLEOTIDE SEQUENCE</scope>
    <source>
        <tissue evidence="5">Callus</tissue>
    </source>
</reference>
<keyword evidence="7" id="KW-1185">Reference proteome</keyword>
<feature type="repeat" description="PPR" evidence="3">
    <location>
        <begin position="88"/>
        <end position="122"/>
    </location>
</feature>
<dbReference type="InterPro" id="IPR011990">
    <property type="entry name" value="TPR-like_helical_dom_sf"/>
</dbReference>
<evidence type="ECO:0000313" key="5">
    <source>
        <dbReference type="EMBL" id="KRH38302.1"/>
    </source>
</evidence>
<dbReference type="PANTHER" id="PTHR47926:SF373">
    <property type="entry name" value="TETRATRICOPEPTIDE-LIKE HELICAL DOMAIN SUPERFAMILY, DYW DOMAIN-CONTAINING PROTEIN"/>
    <property type="match status" value="1"/>
</dbReference>
<sequence>MRLDDALEICREMDGVRPKPDACTMASLLLPAVTNTYRKIVLYVKEMISVYMKNSMPGKSVDLYLQMEKCEMEPDAITCASRKKLCPNLLTENSLIDMYAGCGSLEDAKRVFDRMKFRNVASWTSLISAYGMTGQGYNAVAFFTEMQNSGQDSDSIAFVATLSACSHSVWGALLSSCRVYSNMDIGSLAADKLLQLAPEESGYYVLLSNIMQRLKMPCISNVELNNQVHTFLAGDTYHPQSKEIYEELSVLMGKMKELGYVPETDSALHDEEEEDKECHPAVHSEKLAIVFAILKTQESPMRITKNLRIYIVQREIVIRDTNQFHHFKDGICSCGDYW</sequence>
<dbReference type="InterPro" id="IPR002885">
    <property type="entry name" value="PPR_rpt"/>
</dbReference>